<protein>
    <submittedName>
        <fullName evidence="3">Uncharacterized protein</fullName>
    </submittedName>
</protein>
<feature type="transmembrane region" description="Helical" evidence="2">
    <location>
        <begin position="101"/>
        <end position="120"/>
    </location>
</feature>
<sequence length="130" mass="14221">MKKALEYATAKFEEAAKKAAVIDAKYQKLKIFHDAEMTKAAQHAVSLSPVPSPKRAASHAPMGSRETSTSPSSNVASEASRKLLVVDQADKKASWLVWEGFAMGTLFAIMLFALLFVKFLQTPRILPRIG</sequence>
<gene>
    <name evidence="3" type="ORF">HAND1043_LOCUS7634</name>
</gene>
<accession>A0A6T8JCV5</accession>
<keyword evidence="2" id="KW-0812">Transmembrane</keyword>
<feature type="compositionally biased region" description="Polar residues" evidence="1">
    <location>
        <begin position="65"/>
        <end position="77"/>
    </location>
</feature>
<dbReference type="EMBL" id="HBFK01012674">
    <property type="protein sequence ID" value="CAD8741142.1"/>
    <property type="molecule type" value="Transcribed_RNA"/>
</dbReference>
<evidence type="ECO:0000313" key="3">
    <source>
        <dbReference type="EMBL" id="CAD8741142.1"/>
    </source>
</evidence>
<dbReference type="AlphaFoldDB" id="A0A6T8JCV5"/>
<name>A0A6T8JCV5_HEMAN</name>
<keyword evidence="2" id="KW-1133">Transmembrane helix</keyword>
<evidence type="ECO:0000256" key="1">
    <source>
        <dbReference type="SAM" id="MobiDB-lite"/>
    </source>
</evidence>
<feature type="region of interest" description="Disordered" evidence="1">
    <location>
        <begin position="44"/>
        <end position="79"/>
    </location>
</feature>
<evidence type="ECO:0000256" key="2">
    <source>
        <dbReference type="SAM" id="Phobius"/>
    </source>
</evidence>
<reference evidence="3" key="1">
    <citation type="submission" date="2021-01" db="EMBL/GenBank/DDBJ databases">
        <authorList>
            <person name="Corre E."/>
            <person name="Pelletier E."/>
            <person name="Niang G."/>
            <person name="Scheremetjew M."/>
            <person name="Finn R."/>
            <person name="Kale V."/>
            <person name="Holt S."/>
            <person name="Cochrane G."/>
            <person name="Meng A."/>
            <person name="Brown T."/>
            <person name="Cohen L."/>
        </authorList>
    </citation>
    <scope>NUCLEOTIDE SEQUENCE</scope>
    <source>
        <strain evidence="3">CCMP441</strain>
    </source>
</reference>
<proteinExistence type="predicted"/>
<keyword evidence="2" id="KW-0472">Membrane</keyword>
<organism evidence="3">
    <name type="scientific">Hemiselmis andersenii</name>
    <name type="common">Cryptophyte alga</name>
    <dbReference type="NCBI Taxonomy" id="464988"/>
    <lineage>
        <taxon>Eukaryota</taxon>
        <taxon>Cryptophyceae</taxon>
        <taxon>Cryptomonadales</taxon>
        <taxon>Hemiselmidaceae</taxon>
        <taxon>Hemiselmis</taxon>
    </lineage>
</organism>